<name>A0A940P9G8_9ENTE</name>
<organism evidence="2 3">
    <name type="scientific">Vagococcus allomyrinae</name>
    <dbReference type="NCBI Taxonomy" id="2794353"/>
    <lineage>
        <taxon>Bacteria</taxon>
        <taxon>Bacillati</taxon>
        <taxon>Bacillota</taxon>
        <taxon>Bacilli</taxon>
        <taxon>Lactobacillales</taxon>
        <taxon>Enterococcaceae</taxon>
        <taxon>Vagococcus</taxon>
    </lineage>
</organism>
<sequence>MKLVLLGLNLLLTIGALAGGTLALSATGQAAAGIDKSMLVNSPFTSFLIPGLFLLIVIGLGNLLTAWSHLKKQANAPYYQCLMGIIQCFWIITQCLMLWTINPLHVIFFSIGLVQLIGGSLLVKREKLRFPFSAQQN</sequence>
<protein>
    <submittedName>
        <fullName evidence="2">Uncharacterized protein</fullName>
    </submittedName>
</protein>
<keyword evidence="3" id="KW-1185">Reference proteome</keyword>
<feature type="transmembrane region" description="Helical" evidence="1">
    <location>
        <begin position="48"/>
        <end position="67"/>
    </location>
</feature>
<gene>
    <name evidence="2" type="ORF">I6N95_06115</name>
</gene>
<proteinExistence type="predicted"/>
<dbReference type="Proteomes" id="UP000674938">
    <property type="component" value="Unassembled WGS sequence"/>
</dbReference>
<keyword evidence="1" id="KW-0812">Transmembrane</keyword>
<feature type="transmembrane region" description="Helical" evidence="1">
    <location>
        <begin position="105"/>
        <end position="123"/>
    </location>
</feature>
<keyword evidence="1" id="KW-1133">Transmembrane helix</keyword>
<accession>A0A940P9G8</accession>
<evidence type="ECO:0000313" key="3">
    <source>
        <dbReference type="Proteomes" id="UP000674938"/>
    </source>
</evidence>
<comment type="caution">
    <text evidence="2">The sequence shown here is derived from an EMBL/GenBank/DDBJ whole genome shotgun (WGS) entry which is preliminary data.</text>
</comment>
<evidence type="ECO:0000256" key="1">
    <source>
        <dbReference type="SAM" id="Phobius"/>
    </source>
</evidence>
<reference evidence="2" key="1">
    <citation type="submission" date="2020-12" db="EMBL/GenBank/DDBJ databases">
        <title>Vagococcus allomyrinae sp. nov. and Enterococcus lavae sp. nov., isolated from the larvae of Allomyrina dichotoma.</title>
        <authorList>
            <person name="Lee S.D."/>
        </authorList>
    </citation>
    <scope>NUCLEOTIDE SEQUENCE</scope>
    <source>
        <strain evidence="2">BWB3-3</strain>
    </source>
</reference>
<dbReference type="AlphaFoldDB" id="A0A940P9G8"/>
<evidence type="ECO:0000313" key="2">
    <source>
        <dbReference type="EMBL" id="MBP1040570.1"/>
    </source>
</evidence>
<dbReference type="EMBL" id="JAEEGA010000003">
    <property type="protein sequence ID" value="MBP1040570.1"/>
    <property type="molecule type" value="Genomic_DNA"/>
</dbReference>
<keyword evidence="1" id="KW-0472">Membrane</keyword>
<feature type="transmembrane region" description="Helical" evidence="1">
    <location>
        <begin position="79"/>
        <end position="99"/>
    </location>
</feature>